<dbReference type="PANTHER" id="PTHR35483:SF1">
    <property type="entry name" value="GLYCINE-RICH PROTEIN-RELATED"/>
    <property type="match status" value="1"/>
</dbReference>
<dbReference type="PANTHER" id="PTHR35483">
    <property type="entry name" value="NUCLEUSENVELOPE PROTEIN"/>
    <property type="match status" value="1"/>
</dbReference>
<dbReference type="Proteomes" id="UP000053555">
    <property type="component" value="Unassembled WGS sequence"/>
</dbReference>
<dbReference type="Gramene" id="XM_028325267.1">
    <property type="protein sequence ID" value="XP_028181068.1"/>
    <property type="gene ID" value="LOC114367970"/>
</dbReference>
<dbReference type="EMBL" id="KN647619">
    <property type="protein sequence ID" value="KHN36425.1"/>
    <property type="molecule type" value="Genomic_DNA"/>
</dbReference>
<keyword evidence="5" id="KW-1185">Reference proteome</keyword>
<evidence type="ECO:0000256" key="1">
    <source>
        <dbReference type="SAM" id="MobiDB-lite"/>
    </source>
</evidence>
<feature type="region of interest" description="Disordered" evidence="1">
    <location>
        <begin position="113"/>
        <end position="145"/>
    </location>
</feature>
<evidence type="ECO:0000313" key="4">
    <source>
        <dbReference type="EMBL" id="RZB91699.1"/>
    </source>
</evidence>
<organism evidence="3">
    <name type="scientific">Glycine soja</name>
    <name type="common">Wild soybean</name>
    <dbReference type="NCBI Taxonomy" id="3848"/>
    <lineage>
        <taxon>Eukaryota</taxon>
        <taxon>Viridiplantae</taxon>
        <taxon>Streptophyta</taxon>
        <taxon>Embryophyta</taxon>
        <taxon>Tracheophyta</taxon>
        <taxon>Spermatophyta</taxon>
        <taxon>Magnoliopsida</taxon>
        <taxon>eudicotyledons</taxon>
        <taxon>Gunneridae</taxon>
        <taxon>Pentapetalae</taxon>
        <taxon>rosids</taxon>
        <taxon>fabids</taxon>
        <taxon>Fabales</taxon>
        <taxon>Fabaceae</taxon>
        <taxon>Papilionoideae</taxon>
        <taxon>50 kb inversion clade</taxon>
        <taxon>NPAAA clade</taxon>
        <taxon>indigoferoid/millettioid clade</taxon>
        <taxon>Phaseoleae</taxon>
        <taxon>Glycine</taxon>
        <taxon>Glycine subgen. Soja</taxon>
    </lineage>
</organism>
<feature type="compositionally biased region" description="Gly residues" evidence="1">
    <location>
        <begin position="114"/>
        <end position="137"/>
    </location>
</feature>
<feature type="transmembrane region" description="Helical" evidence="2">
    <location>
        <begin position="154"/>
        <end position="172"/>
    </location>
</feature>
<gene>
    <name evidence="4" type="ORF">D0Y65_023900</name>
    <name evidence="3" type="ORF">glysoja_036972</name>
</gene>
<feature type="region of interest" description="Disordered" evidence="1">
    <location>
        <begin position="274"/>
        <end position="296"/>
    </location>
</feature>
<evidence type="ECO:0000256" key="2">
    <source>
        <dbReference type="SAM" id="Phobius"/>
    </source>
</evidence>
<reference evidence="4 5" key="2">
    <citation type="submission" date="2018-09" db="EMBL/GenBank/DDBJ databases">
        <title>A high-quality reference genome of wild soybean provides a powerful tool to mine soybean genomes.</title>
        <authorList>
            <person name="Xie M."/>
            <person name="Chung C.Y.L."/>
            <person name="Li M.-W."/>
            <person name="Wong F.-L."/>
            <person name="Chan T.-F."/>
            <person name="Lam H.-M."/>
        </authorList>
    </citation>
    <scope>NUCLEOTIDE SEQUENCE [LARGE SCALE GENOMIC DNA]</scope>
    <source>
        <strain evidence="5">cv. W05</strain>
        <tissue evidence="4">Hypocotyl of etiolated seedlings</tissue>
    </source>
</reference>
<evidence type="ECO:0000313" key="5">
    <source>
        <dbReference type="Proteomes" id="UP000289340"/>
    </source>
</evidence>
<keyword evidence="2" id="KW-0472">Membrane</keyword>
<dbReference type="Proteomes" id="UP000289340">
    <property type="component" value="Chromosome 9"/>
</dbReference>
<proteinExistence type="predicted"/>
<accession>A0A0B2RTM6</accession>
<keyword evidence="2" id="KW-0812">Transmembrane</keyword>
<reference evidence="3" key="1">
    <citation type="submission" date="2014-07" db="EMBL/GenBank/DDBJ databases">
        <title>Identification of a novel salt tolerance gene in wild soybean by whole-genome sequencing.</title>
        <authorList>
            <person name="Lam H.-M."/>
            <person name="Qi X."/>
            <person name="Li M.-W."/>
            <person name="Liu X."/>
            <person name="Xie M."/>
            <person name="Ni M."/>
            <person name="Xu X."/>
        </authorList>
    </citation>
    <scope>NUCLEOTIDE SEQUENCE [LARGE SCALE GENOMIC DNA]</scope>
    <source>
        <tissue evidence="3">Root</tissue>
    </source>
</reference>
<feature type="compositionally biased region" description="Basic and acidic residues" evidence="1">
    <location>
        <begin position="285"/>
        <end position="296"/>
    </location>
</feature>
<feature type="compositionally biased region" description="Acidic residues" evidence="1">
    <location>
        <begin position="274"/>
        <end position="284"/>
    </location>
</feature>
<dbReference type="EMBL" id="QZWG01000009">
    <property type="protein sequence ID" value="RZB91699.1"/>
    <property type="molecule type" value="Genomic_DNA"/>
</dbReference>
<dbReference type="GO" id="GO:0009507">
    <property type="term" value="C:chloroplast"/>
    <property type="evidence" value="ECO:0007669"/>
    <property type="project" value="TreeGrafter"/>
</dbReference>
<evidence type="ECO:0000313" key="3">
    <source>
        <dbReference type="EMBL" id="KHN36425.1"/>
    </source>
</evidence>
<name>A0A0B2RTM6_GLYSO</name>
<keyword evidence="2" id="KW-1133">Transmembrane helix</keyword>
<dbReference type="AlphaFoldDB" id="A0A0B2RTM6"/>
<protein>
    <submittedName>
        <fullName evidence="3">Uncharacterized protein</fullName>
    </submittedName>
</protein>
<sequence>MNIAQVTAWQPGICVKNISQLHRLQSKPCVLPNSFGPCLQSLRATQSVSSKCWPSLQSRKPLHICLARGKGMMGNDDENSPWKFIEKAIGKFKGESSLEDVLRSQIEKGEYYDSGGGGGVKPPGGGNTGGGGGGPDGSGESEEESLAGMWEENIQMILATLGFIFLYIYILTGEELTKLARDYIKYLFGGSQSVRLKNAMHQWGQLYESMTAQQEEEDEYWLEKAILDTPTWWHDPADYREALKNYLLSGTDEAIAARNYLELDSDADVRYCLESDDEEDEEDEYQYKDDYEEKFA</sequence>